<dbReference type="PANTHER" id="PTHR36109:SF2">
    <property type="entry name" value="MEMBRANE PROTEIN"/>
    <property type="match status" value="1"/>
</dbReference>
<name>A0A518K1P0_9BACT</name>
<gene>
    <name evidence="1" type="ORF">Poly24_54210</name>
</gene>
<evidence type="ECO:0000313" key="2">
    <source>
        <dbReference type="Proteomes" id="UP000315082"/>
    </source>
</evidence>
<proteinExistence type="predicted"/>
<evidence type="ECO:0008006" key="3">
    <source>
        <dbReference type="Google" id="ProtNLM"/>
    </source>
</evidence>
<reference evidence="1 2" key="1">
    <citation type="submission" date="2019-02" db="EMBL/GenBank/DDBJ databases">
        <title>Deep-cultivation of Planctomycetes and their phenomic and genomic characterization uncovers novel biology.</title>
        <authorList>
            <person name="Wiegand S."/>
            <person name="Jogler M."/>
            <person name="Boedeker C."/>
            <person name="Pinto D."/>
            <person name="Vollmers J."/>
            <person name="Rivas-Marin E."/>
            <person name="Kohn T."/>
            <person name="Peeters S.H."/>
            <person name="Heuer A."/>
            <person name="Rast P."/>
            <person name="Oberbeckmann S."/>
            <person name="Bunk B."/>
            <person name="Jeske O."/>
            <person name="Meyerdierks A."/>
            <person name="Storesund J.E."/>
            <person name="Kallscheuer N."/>
            <person name="Luecker S."/>
            <person name="Lage O.M."/>
            <person name="Pohl T."/>
            <person name="Merkel B.J."/>
            <person name="Hornburger P."/>
            <person name="Mueller R.-W."/>
            <person name="Bruemmer F."/>
            <person name="Labrenz M."/>
            <person name="Spormann A.M."/>
            <person name="Op den Camp H."/>
            <person name="Overmann J."/>
            <person name="Amann R."/>
            <person name="Jetten M.S.M."/>
            <person name="Mascher T."/>
            <person name="Medema M.H."/>
            <person name="Devos D.P."/>
            <person name="Kaster A.-K."/>
            <person name="Ovreas L."/>
            <person name="Rohde M."/>
            <person name="Galperin M.Y."/>
            <person name="Jogler C."/>
        </authorList>
    </citation>
    <scope>NUCLEOTIDE SEQUENCE [LARGE SCALE GENOMIC DNA]</scope>
    <source>
        <strain evidence="1 2">Poly24</strain>
    </source>
</reference>
<sequence>MNDEKETDHCVIAEFDTLDDFATALQVLEKAGYTEHEVSTITSVTDPRFAELKETEQGAGLQAPSGKTTGVGTLVGGALGGLLGTATMVGPMLLAGPIVGMAAGAVGGSVWSAMENHGVQAKDASGYAARVHDGALLVVVTGSEVRVREAGNSLKTVGPRSLERFDNPVAG</sequence>
<accession>A0A518K1P0</accession>
<dbReference type="InterPro" id="IPR052948">
    <property type="entry name" value="Low_temp-induced_all0457"/>
</dbReference>
<dbReference type="Proteomes" id="UP000315082">
    <property type="component" value="Chromosome"/>
</dbReference>
<dbReference type="PANTHER" id="PTHR36109">
    <property type="entry name" value="MEMBRANE PROTEIN-RELATED"/>
    <property type="match status" value="1"/>
</dbReference>
<dbReference type="EMBL" id="CP036348">
    <property type="protein sequence ID" value="QDV71682.1"/>
    <property type="molecule type" value="Genomic_DNA"/>
</dbReference>
<evidence type="ECO:0000313" key="1">
    <source>
        <dbReference type="EMBL" id="QDV71682.1"/>
    </source>
</evidence>
<organism evidence="1 2">
    <name type="scientific">Rosistilla carotiformis</name>
    <dbReference type="NCBI Taxonomy" id="2528017"/>
    <lineage>
        <taxon>Bacteria</taxon>
        <taxon>Pseudomonadati</taxon>
        <taxon>Planctomycetota</taxon>
        <taxon>Planctomycetia</taxon>
        <taxon>Pirellulales</taxon>
        <taxon>Pirellulaceae</taxon>
        <taxon>Rosistilla</taxon>
    </lineage>
</organism>
<dbReference type="RefSeq" id="WP_231753357.1">
    <property type="nucleotide sequence ID" value="NZ_CP036348.1"/>
</dbReference>
<keyword evidence="2" id="KW-1185">Reference proteome</keyword>
<dbReference type="KEGG" id="rcf:Poly24_54210"/>
<protein>
    <recommendedName>
        <fullName evidence="3">DUF1269 domain-containing protein</fullName>
    </recommendedName>
</protein>
<dbReference type="AlphaFoldDB" id="A0A518K1P0"/>